<accession>A0ABS8UKE0</accession>
<evidence type="ECO:0000313" key="1">
    <source>
        <dbReference type="EMBL" id="MCD9558818.1"/>
    </source>
</evidence>
<sequence length="94" mass="10802">DELHHRQVHLRNARCSGIGVRGFRPPFETCITGAPQVKNSKTPVLHRLKQCIPIFCYRLKLTWYRGLHLQAPCTAALLNALTTELFYLFSIQLL</sequence>
<dbReference type="EMBL" id="JACEIK010002065">
    <property type="protein sequence ID" value="MCD9558818.1"/>
    <property type="molecule type" value="Genomic_DNA"/>
</dbReference>
<gene>
    <name evidence="1" type="ORF">HAX54_016441</name>
</gene>
<dbReference type="Proteomes" id="UP000823775">
    <property type="component" value="Unassembled WGS sequence"/>
</dbReference>
<proteinExistence type="predicted"/>
<name>A0ABS8UKE0_DATST</name>
<reference evidence="1 2" key="1">
    <citation type="journal article" date="2021" name="BMC Genomics">
        <title>Datura genome reveals duplications of psychoactive alkaloid biosynthetic genes and high mutation rate following tissue culture.</title>
        <authorList>
            <person name="Rajewski A."/>
            <person name="Carter-House D."/>
            <person name="Stajich J."/>
            <person name="Litt A."/>
        </authorList>
    </citation>
    <scope>NUCLEOTIDE SEQUENCE [LARGE SCALE GENOMIC DNA]</scope>
    <source>
        <strain evidence="1">AR-01</strain>
    </source>
</reference>
<protein>
    <submittedName>
        <fullName evidence="1">Uncharacterized protein</fullName>
    </submittedName>
</protein>
<feature type="non-terminal residue" evidence="1">
    <location>
        <position position="1"/>
    </location>
</feature>
<comment type="caution">
    <text evidence="1">The sequence shown here is derived from an EMBL/GenBank/DDBJ whole genome shotgun (WGS) entry which is preliminary data.</text>
</comment>
<keyword evidence="2" id="KW-1185">Reference proteome</keyword>
<organism evidence="1 2">
    <name type="scientific">Datura stramonium</name>
    <name type="common">Jimsonweed</name>
    <name type="synonym">Common thornapple</name>
    <dbReference type="NCBI Taxonomy" id="4076"/>
    <lineage>
        <taxon>Eukaryota</taxon>
        <taxon>Viridiplantae</taxon>
        <taxon>Streptophyta</taxon>
        <taxon>Embryophyta</taxon>
        <taxon>Tracheophyta</taxon>
        <taxon>Spermatophyta</taxon>
        <taxon>Magnoliopsida</taxon>
        <taxon>eudicotyledons</taxon>
        <taxon>Gunneridae</taxon>
        <taxon>Pentapetalae</taxon>
        <taxon>asterids</taxon>
        <taxon>lamiids</taxon>
        <taxon>Solanales</taxon>
        <taxon>Solanaceae</taxon>
        <taxon>Solanoideae</taxon>
        <taxon>Datureae</taxon>
        <taxon>Datura</taxon>
    </lineage>
</organism>
<evidence type="ECO:0000313" key="2">
    <source>
        <dbReference type="Proteomes" id="UP000823775"/>
    </source>
</evidence>